<dbReference type="SUPFAM" id="SSF53756">
    <property type="entry name" value="UDP-Glycosyltransferase/glycogen phosphorylase"/>
    <property type="match status" value="1"/>
</dbReference>
<dbReference type="Gene3D" id="3.40.50.2000">
    <property type="entry name" value="Glycogen Phosphorylase B"/>
    <property type="match status" value="2"/>
</dbReference>
<dbReference type="PANTHER" id="PTHR46401:SF2">
    <property type="entry name" value="GLYCOSYLTRANSFERASE WBBK-RELATED"/>
    <property type="match status" value="1"/>
</dbReference>
<keyword evidence="6" id="KW-1185">Reference proteome</keyword>
<keyword evidence="1" id="KW-0328">Glycosyltransferase</keyword>
<dbReference type="InterPro" id="IPR028098">
    <property type="entry name" value="Glyco_trans_4-like_N"/>
</dbReference>
<feature type="domain" description="Glycosyl transferase family 1" evidence="3">
    <location>
        <begin position="231"/>
        <end position="385"/>
    </location>
</feature>
<dbReference type="InterPro" id="IPR001296">
    <property type="entry name" value="Glyco_trans_1"/>
</dbReference>
<dbReference type="RefSeq" id="WP_094863690.1">
    <property type="nucleotide sequence ID" value="NZ_NKYE01000009.1"/>
</dbReference>
<evidence type="ECO:0000313" key="6">
    <source>
        <dbReference type="Proteomes" id="UP000242444"/>
    </source>
</evidence>
<accession>A0A263D1P2</accession>
<dbReference type="InParanoid" id="A0A263D1P2"/>
<comment type="caution">
    <text evidence="5">The sequence shown here is derived from an EMBL/GenBank/DDBJ whole genome shotgun (WGS) entry which is preliminary data.</text>
</comment>
<dbReference type="GO" id="GO:0009103">
    <property type="term" value="P:lipopolysaccharide biosynthetic process"/>
    <property type="evidence" value="ECO:0007669"/>
    <property type="project" value="TreeGrafter"/>
</dbReference>
<dbReference type="AlphaFoldDB" id="A0A263D1P2"/>
<dbReference type="PANTHER" id="PTHR46401">
    <property type="entry name" value="GLYCOSYLTRANSFERASE WBBK-RELATED"/>
    <property type="match status" value="1"/>
</dbReference>
<protein>
    <submittedName>
        <fullName evidence="5">Glycosyl transferase family 1</fullName>
    </submittedName>
</protein>
<dbReference type="Pfam" id="PF13439">
    <property type="entry name" value="Glyco_transf_4"/>
    <property type="match status" value="1"/>
</dbReference>
<feature type="domain" description="Glycosyltransferase subfamily 4-like N-terminal" evidence="4">
    <location>
        <begin position="22"/>
        <end position="218"/>
    </location>
</feature>
<dbReference type="OrthoDB" id="8555507at2"/>
<evidence type="ECO:0000256" key="2">
    <source>
        <dbReference type="ARBA" id="ARBA00022679"/>
    </source>
</evidence>
<dbReference type="EMBL" id="NKYE01000009">
    <property type="protein sequence ID" value="OZM72119.1"/>
    <property type="molecule type" value="Genomic_DNA"/>
</dbReference>
<organism evidence="5 6">
    <name type="scientific">Amycolatopsis antarctica</name>
    <dbReference type="NCBI Taxonomy" id="1854586"/>
    <lineage>
        <taxon>Bacteria</taxon>
        <taxon>Bacillati</taxon>
        <taxon>Actinomycetota</taxon>
        <taxon>Actinomycetes</taxon>
        <taxon>Pseudonocardiales</taxon>
        <taxon>Pseudonocardiaceae</taxon>
        <taxon>Amycolatopsis</taxon>
    </lineage>
</organism>
<evidence type="ECO:0000259" key="4">
    <source>
        <dbReference type="Pfam" id="PF13439"/>
    </source>
</evidence>
<reference evidence="5 6" key="1">
    <citation type="submission" date="2017-07" db="EMBL/GenBank/DDBJ databases">
        <title>Amycolatopsis antarcticus sp. nov., isolated from the surface of an Antarcticus brown macroalga.</title>
        <authorList>
            <person name="Wang J."/>
            <person name="Leiva S."/>
            <person name="Huang J."/>
            <person name="Huang Y."/>
        </authorList>
    </citation>
    <scope>NUCLEOTIDE SEQUENCE [LARGE SCALE GENOMIC DNA]</scope>
    <source>
        <strain evidence="5 6">AU-G6</strain>
    </source>
</reference>
<dbReference type="Pfam" id="PF00534">
    <property type="entry name" value="Glycos_transf_1"/>
    <property type="match status" value="1"/>
</dbReference>
<dbReference type="CDD" id="cd03801">
    <property type="entry name" value="GT4_PimA-like"/>
    <property type="match status" value="1"/>
</dbReference>
<dbReference type="GO" id="GO:0016757">
    <property type="term" value="F:glycosyltransferase activity"/>
    <property type="evidence" value="ECO:0007669"/>
    <property type="project" value="UniProtKB-KW"/>
</dbReference>
<gene>
    <name evidence="5" type="ORF">CFN78_16395</name>
</gene>
<proteinExistence type="predicted"/>
<evidence type="ECO:0000313" key="5">
    <source>
        <dbReference type="EMBL" id="OZM72119.1"/>
    </source>
</evidence>
<evidence type="ECO:0000256" key="1">
    <source>
        <dbReference type="ARBA" id="ARBA00022676"/>
    </source>
</evidence>
<keyword evidence="2 5" id="KW-0808">Transferase</keyword>
<evidence type="ECO:0000259" key="3">
    <source>
        <dbReference type="Pfam" id="PF00534"/>
    </source>
</evidence>
<name>A0A263D1P2_9PSEU</name>
<dbReference type="Proteomes" id="UP000242444">
    <property type="component" value="Unassembled WGS sequence"/>
</dbReference>
<sequence length="427" mass="46606">MRPPDSPLRIALLSYRGKPNCGGQGVYVRHLSRELHALGHQVDVIAGPPYPVVDRGVRLHRLPGLDLFGEPTPFRTPALSELRRIPDWVEFAGMRRGRFAEPLAFSFRARSYLRRYRDQFDLVHDNQGLGYGLLNLGLPTLATVHHPIAIDRDLELRNVTPRRQAELRRWYQFTAMQHRVARTLPAVLAVSHASKAAITAHMRVAADNVDVVPVGVDHTMFRPDRSTHKITGRIVTTASADVPLKGLPVLLRAFALVRSERTAELVVVGSARPDGPTAQLIDQLGLTAHVRFRSGLSDTELADLIRGAQVACVPSLFEGFSLPTLEAMACGTALVTTTAGAIPEVTGPHGDAALHVHPADSGALAAALTTLLEDSALRDRLGDRGVARAAPYTWHATARETEAHYRSLLRHRGQANPTRSRGASLSC</sequence>